<dbReference type="AlphaFoldDB" id="A0A1H7ZQ56"/>
<dbReference type="STRING" id="551995.SAMN05192574_101142"/>
<evidence type="ECO:0000313" key="10">
    <source>
        <dbReference type="EMBL" id="SEM60433.1"/>
    </source>
</evidence>
<dbReference type="InterPro" id="IPR048912">
    <property type="entry name" value="BetaGal1-like_ABD1"/>
</dbReference>
<dbReference type="Pfam" id="PF01301">
    <property type="entry name" value="Glyco_hydro_35"/>
    <property type="match status" value="1"/>
</dbReference>
<evidence type="ECO:0000259" key="8">
    <source>
        <dbReference type="Pfam" id="PF21317"/>
    </source>
</evidence>
<comment type="similarity">
    <text evidence="1 6">Belongs to the glycosyl hydrolase 35 family.</text>
</comment>
<keyword evidence="2 5" id="KW-0378">Hydrolase</keyword>
<keyword evidence="11" id="KW-1185">Reference proteome</keyword>
<comment type="catalytic activity">
    <reaction evidence="5">
        <text>Hydrolysis of terminal non-reducing beta-D-galactose residues in beta-D-galactosides.</text>
        <dbReference type="EC" id="3.2.1.23"/>
    </reaction>
</comment>
<feature type="domain" description="Beta-galactosidase galactose-binding" evidence="9">
    <location>
        <begin position="541"/>
        <end position="599"/>
    </location>
</feature>
<dbReference type="Pfam" id="PF21317">
    <property type="entry name" value="BetaGal_ABD_1"/>
    <property type="match status" value="1"/>
</dbReference>
<dbReference type="GO" id="GO:0005975">
    <property type="term" value="P:carbohydrate metabolic process"/>
    <property type="evidence" value="ECO:0007669"/>
    <property type="project" value="InterPro"/>
</dbReference>
<dbReference type="InterPro" id="IPR031330">
    <property type="entry name" value="Gly_Hdrlase_35_cat"/>
</dbReference>
<evidence type="ECO:0000259" key="9">
    <source>
        <dbReference type="Pfam" id="PF21467"/>
    </source>
</evidence>
<dbReference type="SUPFAM" id="SSF51445">
    <property type="entry name" value="(Trans)glycosidases"/>
    <property type="match status" value="1"/>
</dbReference>
<dbReference type="EMBL" id="FOCL01000001">
    <property type="protein sequence ID" value="SEM60433.1"/>
    <property type="molecule type" value="Genomic_DNA"/>
</dbReference>
<dbReference type="InterPro" id="IPR048913">
    <property type="entry name" value="BetaGal_gal-bd"/>
</dbReference>
<dbReference type="Pfam" id="PF21467">
    <property type="entry name" value="BetaGal_gal-bd"/>
    <property type="match status" value="1"/>
</dbReference>
<proteinExistence type="inferred from homology"/>
<dbReference type="SUPFAM" id="SSF49785">
    <property type="entry name" value="Galactose-binding domain-like"/>
    <property type="match status" value="1"/>
</dbReference>
<keyword evidence="3 5" id="KW-0326">Glycosidase</keyword>
<dbReference type="Gene3D" id="3.20.20.80">
    <property type="entry name" value="Glycosidases"/>
    <property type="match status" value="1"/>
</dbReference>
<dbReference type="PANTHER" id="PTHR23421">
    <property type="entry name" value="BETA-GALACTOSIDASE RELATED"/>
    <property type="match status" value="1"/>
</dbReference>
<gene>
    <name evidence="10" type="ORF">SAMN05192574_101142</name>
</gene>
<evidence type="ECO:0000313" key="11">
    <source>
        <dbReference type="Proteomes" id="UP000198942"/>
    </source>
</evidence>
<evidence type="ECO:0000256" key="4">
    <source>
        <dbReference type="PIRSR" id="PIRSR006336-1"/>
    </source>
</evidence>
<dbReference type="Gene3D" id="2.60.120.260">
    <property type="entry name" value="Galactose-binding domain-like"/>
    <property type="match status" value="2"/>
</dbReference>
<protein>
    <recommendedName>
        <fullName evidence="5">Beta-galactosidase</fullName>
        <ecNumber evidence="5">3.2.1.23</ecNumber>
    </recommendedName>
</protein>
<name>A0A1H7ZQ56_9SPHI</name>
<dbReference type="PIRSF" id="PIRSF006336">
    <property type="entry name" value="B-gal"/>
    <property type="match status" value="1"/>
</dbReference>
<organism evidence="10 11">
    <name type="scientific">Mucilaginibacter gossypiicola</name>
    <dbReference type="NCBI Taxonomy" id="551995"/>
    <lineage>
        <taxon>Bacteria</taxon>
        <taxon>Pseudomonadati</taxon>
        <taxon>Bacteroidota</taxon>
        <taxon>Sphingobacteriia</taxon>
        <taxon>Sphingobacteriales</taxon>
        <taxon>Sphingobacteriaceae</taxon>
        <taxon>Mucilaginibacter</taxon>
    </lineage>
</organism>
<dbReference type="InterPro" id="IPR019801">
    <property type="entry name" value="Glyco_hydro_35_CS"/>
</dbReference>
<evidence type="ECO:0000256" key="1">
    <source>
        <dbReference type="ARBA" id="ARBA00009809"/>
    </source>
</evidence>
<feature type="domain" description="Beta-galactosidase 1-like first all-beta" evidence="8">
    <location>
        <begin position="412"/>
        <end position="522"/>
    </location>
</feature>
<feature type="domain" description="Glycoside hydrolase 35 catalytic" evidence="7">
    <location>
        <begin position="43"/>
        <end position="368"/>
    </location>
</feature>
<evidence type="ECO:0000256" key="3">
    <source>
        <dbReference type="ARBA" id="ARBA00023295"/>
    </source>
</evidence>
<evidence type="ECO:0000256" key="6">
    <source>
        <dbReference type="RuleBase" id="RU003679"/>
    </source>
</evidence>
<dbReference type="InterPro" id="IPR017853">
    <property type="entry name" value="GH"/>
</dbReference>
<reference evidence="11" key="1">
    <citation type="submission" date="2016-10" db="EMBL/GenBank/DDBJ databases">
        <authorList>
            <person name="Varghese N."/>
            <person name="Submissions S."/>
        </authorList>
    </citation>
    <scope>NUCLEOTIDE SEQUENCE [LARGE SCALE GENOMIC DNA]</scope>
    <source>
        <strain evidence="11">Gh-48</strain>
    </source>
</reference>
<dbReference type="InterPro" id="IPR026283">
    <property type="entry name" value="B-gal_1-like"/>
</dbReference>
<dbReference type="EC" id="3.2.1.23" evidence="5"/>
<evidence type="ECO:0000256" key="2">
    <source>
        <dbReference type="ARBA" id="ARBA00022801"/>
    </source>
</evidence>
<feature type="active site" description="Nucleophile" evidence="4">
    <location>
        <position position="276"/>
    </location>
</feature>
<evidence type="ECO:0000256" key="5">
    <source>
        <dbReference type="RuleBase" id="RU000675"/>
    </source>
</evidence>
<feature type="active site" description="Proton donor" evidence="4">
    <location>
        <position position="192"/>
    </location>
</feature>
<sequence length="629" mass="70944">MIYHESTLQMQMKKALLSLFLLILIISQAFSQAKHTFKIADGNFIYDGKPIQIHSGEMHFARIPKAYWKQRLQMLRAMGMNAVATYVFWNHHEVSPGVWDFKTDNRDIREFIKTAQQEGLMVILRPGPYACAEWEFGGYPWWLQNDKQLVIRSKNDRFLDSCKTYINQLMSQVKDLQITHGGPIIMVQAENEFGSYVAQRKDVPLADHKIYSAAIKDLLLKAGVDVPLFTSDGDWLFQGGVIQGALPTANGEGDTKNLKKLINQYNDGKGPYMVAEYYPGWLDHWGEKFEKVSETSVIKDLEKYLKDTVSFNVYMAHGGTNFGFTSGANYSKEHQIQPDITSYDYDAPISEAGWVTPKFTAIRNLMKKYAAYSIPEVPASIPVIQIPAIKLTKTADLLEFAKNQQAVESDTPQTFETLNQGHGYVLYSRKFTQPISGTLNLEGLRDYATIYVNGERVGEVNRQGNKFTCPINIPFNARLDILVENLGRINYGGEIIHNLKGIISPVKIDDHEITGNWQMYKLPMDKVPALTTGTTNTTGNPTLYQGTFDLSKLGDTFLDMKNWGKGIVFVNGINIGRYWKIGPQQTLYLPGCWLKKGANSIVVLDQLNDTKQTEINTVTVPVLDGPVIK</sequence>
<dbReference type="InterPro" id="IPR008979">
    <property type="entry name" value="Galactose-bd-like_sf"/>
</dbReference>
<dbReference type="GO" id="GO:0004565">
    <property type="term" value="F:beta-galactosidase activity"/>
    <property type="evidence" value="ECO:0007669"/>
    <property type="project" value="UniProtKB-EC"/>
</dbReference>
<accession>A0A1H7ZQ56</accession>
<dbReference type="PROSITE" id="PS01182">
    <property type="entry name" value="GLYCOSYL_HYDROL_F35"/>
    <property type="match status" value="1"/>
</dbReference>
<dbReference type="PRINTS" id="PR00742">
    <property type="entry name" value="GLHYDRLASE35"/>
</dbReference>
<dbReference type="InterPro" id="IPR001944">
    <property type="entry name" value="Glycoside_Hdrlase_35"/>
</dbReference>
<evidence type="ECO:0000259" key="7">
    <source>
        <dbReference type="Pfam" id="PF01301"/>
    </source>
</evidence>
<dbReference type="Proteomes" id="UP000198942">
    <property type="component" value="Unassembled WGS sequence"/>
</dbReference>